<dbReference type="InterPro" id="IPR027417">
    <property type="entry name" value="P-loop_NTPase"/>
</dbReference>
<dbReference type="GO" id="GO:0009360">
    <property type="term" value="C:DNA polymerase III complex"/>
    <property type="evidence" value="ECO:0007669"/>
    <property type="project" value="InterPro"/>
</dbReference>
<accession>A0A0C7P4X7</accession>
<dbReference type="PRINTS" id="PR00300">
    <property type="entry name" value="CLPPROTEASEA"/>
</dbReference>
<feature type="domain" description="AAA+ ATPase" evidence="9">
    <location>
        <begin position="36"/>
        <end position="178"/>
    </location>
</feature>
<name>A0A0C7P4X7_DEFTU</name>
<dbReference type="PANTHER" id="PTHR11669">
    <property type="entry name" value="REPLICATION FACTOR C / DNA POLYMERASE III GAMMA-TAU SUBUNIT"/>
    <property type="match status" value="1"/>
</dbReference>
<comment type="function">
    <text evidence="8">DNA polymerase III is a complex, multichain enzyme responsible for most of the replicative synthesis in bacteria. This DNA polymerase also exhibits 3' to 5' exonuclease activity.</text>
</comment>
<dbReference type="GO" id="GO:0005524">
    <property type="term" value="F:ATP binding"/>
    <property type="evidence" value="ECO:0007669"/>
    <property type="project" value="UniProtKB-KW"/>
</dbReference>
<gene>
    <name evidence="10" type="primary">dnaX3</name>
    <name evidence="8" type="synonym">dnaX</name>
    <name evidence="10" type="ORF">DTL3_1590</name>
</gene>
<dbReference type="InterPro" id="IPR001270">
    <property type="entry name" value="ClpA/B"/>
</dbReference>
<keyword evidence="8 10" id="KW-0548">Nucleotidyltransferase</keyword>
<evidence type="ECO:0000256" key="1">
    <source>
        <dbReference type="ARBA" id="ARBA00006360"/>
    </source>
</evidence>
<keyword evidence="8" id="KW-0235">DNA replication</keyword>
<dbReference type="RefSeq" id="WP_045088244.1">
    <property type="nucleotide sequence ID" value="NZ_LN824141.1"/>
</dbReference>
<keyword evidence="3 8" id="KW-0547">Nucleotide-binding</keyword>
<dbReference type="NCBIfam" id="NF004046">
    <property type="entry name" value="PRK05563.1"/>
    <property type="match status" value="1"/>
</dbReference>
<evidence type="ECO:0000313" key="10">
    <source>
        <dbReference type="EMBL" id="CEP78879.1"/>
    </source>
</evidence>
<evidence type="ECO:0000259" key="9">
    <source>
        <dbReference type="SMART" id="SM00382"/>
    </source>
</evidence>
<dbReference type="Pfam" id="PF22608">
    <property type="entry name" value="DNAX_ATPase_lid"/>
    <property type="match status" value="1"/>
</dbReference>
<dbReference type="AlphaFoldDB" id="A0A0C7P4X7"/>
<protein>
    <recommendedName>
        <fullName evidence="8">DNA polymerase III subunit gamma/tau</fullName>
        <ecNumber evidence="8">2.7.7.7</ecNumber>
    </recommendedName>
</protein>
<dbReference type="Gene3D" id="3.40.50.300">
    <property type="entry name" value="P-loop containing nucleotide triphosphate hydrolases"/>
    <property type="match status" value="1"/>
</dbReference>
<keyword evidence="8 10" id="KW-0808">Transferase</keyword>
<dbReference type="EMBL" id="LN824141">
    <property type="protein sequence ID" value="CEP78879.1"/>
    <property type="molecule type" value="Genomic_DNA"/>
</dbReference>
<dbReference type="FunFam" id="1.10.8.60:FF:000013">
    <property type="entry name" value="DNA polymerase III subunit gamma/tau"/>
    <property type="match status" value="1"/>
</dbReference>
<dbReference type="HOGENOM" id="CLU_006229_0_8_0"/>
<dbReference type="GO" id="GO:0003887">
    <property type="term" value="F:DNA-directed DNA polymerase activity"/>
    <property type="evidence" value="ECO:0007669"/>
    <property type="project" value="UniProtKB-KW"/>
</dbReference>
<dbReference type="STRING" id="1006576.DTL3_1590"/>
<keyword evidence="4" id="KW-0862">Zinc</keyword>
<dbReference type="SUPFAM" id="SSF52540">
    <property type="entry name" value="P-loop containing nucleoside triphosphate hydrolases"/>
    <property type="match status" value="1"/>
</dbReference>
<dbReference type="OrthoDB" id="9810148at2"/>
<dbReference type="InterPro" id="IPR045085">
    <property type="entry name" value="HLD_clamp_pol_III_gamma_tau"/>
</dbReference>
<sequence length="473" mass="54738">MNSNLYRKYRPRNFEDIIGQPHVVKYFYNALKKGEISHAYIFSGPRGTGKTTTARILAKALNCKNPLDFNPCNECENCVSINKNSFIDVIELDAASNRGIDEIRNIRDSTNYLPVYGNYKVYIIDEFHMLTREAFNALLKTLEEPPAHVIFVLATTNLEKVPDTIISRAQIINFKNLSMKDILLGLKKIADLEGIKYDEKALEIIAKKAKGSMRDAISMFEQVEKFGDDKVFLEDVMDILGLFDESFVSKFINNVSDSNIDGFLSQSEELFKQGKDPEILLEESIEYIFDRIKEKEDPFFDIEMMKEFNVILKDLKYSENKRLTFDVEVLGFITRGLKSTTLNSSFKDVPEGGTIKEINKNDTDFNTEYFNNPIIVKIMNFFRDPRSKKTNLAIYYSLLASKIEIRNNRIIFNFSENELLEYEILKKYIDELKVNISLLINESYEVSLLFSGKENETFNLSEKAPTYQEKRLF</sequence>
<dbReference type="Proteomes" id="UP000032809">
    <property type="component" value="Chromosome I"/>
</dbReference>
<dbReference type="InterPro" id="IPR050238">
    <property type="entry name" value="DNA_Rep/Repair_Clamp_Loader"/>
</dbReference>
<proteinExistence type="inferred from homology"/>
<dbReference type="Pfam" id="PF13177">
    <property type="entry name" value="DNA_pol3_delta2"/>
    <property type="match status" value="1"/>
</dbReference>
<reference evidence="11" key="1">
    <citation type="submission" date="2014-11" db="EMBL/GenBank/DDBJ databases">
        <authorList>
            <person name="Wibberg D."/>
        </authorList>
    </citation>
    <scope>NUCLEOTIDE SEQUENCE [LARGE SCALE GENOMIC DNA]</scope>
    <source>
        <strain evidence="11">L3</strain>
    </source>
</reference>
<keyword evidence="2" id="KW-0479">Metal-binding</keyword>
<evidence type="ECO:0000313" key="11">
    <source>
        <dbReference type="Proteomes" id="UP000032809"/>
    </source>
</evidence>
<evidence type="ECO:0000256" key="6">
    <source>
        <dbReference type="ARBA" id="ARBA00022932"/>
    </source>
</evidence>
<evidence type="ECO:0000256" key="5">
    <source>
        <dbReference type="ARBA" id="ARBA00022840"/>
    </source>
</evidence>
<evidence type="ECO:0000256" key="2">
    <source>
        <dbReference type="ARBA" id="ARBA00022723"/>
    </source>
</evidence>
<evidence type="ECO:0000256" key="3">
    <source>
        <dbReference type="ARBA" id="ARBA00022741"/>
    </source>
</evidence>
<comment type="catalytic activity">
    <reaction evidence="7 8">
        <text>DNA(n) + a 2'-deoxyribonucleoside 5'-triphosphate = DNA(n+1) + diphosphate</text>
        <dbReference type="Rhea" id="RHEA:22508"/>
        <dbReference type="Rhea" id="RHEA-COMP:17339"/>
        <dbReference type="Rhea" id="RHEA-COMP:17340"/>
        <dbReference type="ChEBI" id="CHEBI:33019"/>
        <dbReference type="ChEBI" id="CHEBI:61560"/>
        <dbReference type="ChEBI" id="CHEBI:173112"/>
        <dbReference type="EC" id="2.7.7.7"/>
    </reaction>
</comment>
<evidence type="ECO:0000256" key="4">
    <source>
        <dbReference type="ARBA" id="ARBA00022833"/>
    </source>
</evidence>
<dbReference type="NCBIfam" id="TIGR02397">
    <property type="entry name" value="dnaX_nterm"/>
    <property type="match status" value="1"/>
</dbReference>
<dbReference type="SMART" id="SM00382">
    <property type="entry name" value="AAA"/>
    <property type="match status" value="1"/>
</dbReference>
<comment type="subunit">
    <text evidence="8">DNA polymerase III contains a core (composed of alpha, epsilon and theta chains) that associates with a tau subunit. This core dimerizes to form the POLIII' complex. PolIII' associates with the gamma complex (composed of gamma, delta, delta', psi and chi chains) and with the beta chain to form the complete DNA polymerase III complex.</text>
</comment>
<dbReference type="KEGG" id="dtn:DTL3_1590"/>
<dbReference type="PANTHER" id="PTHR11669:SF0">
    <property type="entry name" value="PROTEIN STICHEL-LIKE 2"/>
    <property type="match status" value="1"/>
</dbReference>
<keyword evidence="5 8" id="KW-0067">ATP-binding</keyword>
<evidence type="ECO:0000256" key="8">
    <source>
        <dbReference type="RuleBase" id="RU364063"/>
    </source>
</evidence>
<keyword evidence="6 8" id="KW-0239">DNA-directed DNA polymerase</keyword>
<dbReference type="FunFam" id="3.40.50.300:FF:000014">
    <property type="entry name" value="DNA polymerase III subunit gamma/tau"/>
    <property type="match status" value="1"/>
</dbReference>
<comment type="similarity">
    <text evidence="1 8">Belongs to the DnaX/STICHEL family.</text>
</comment>
<dbReference type="InterPro" id="IPR012763">
    <property type="entry name" value="DNA_pol_III_sug/sutau_N"/>
</dbReference>
<dbReference type="CDD" id="cd18137">
    <property type="entry name" value="HLD_clamp_pol_III_gamma_tau"/>
    <property type="match status" value="1"/>
</dbReference>
<dbReference type="PATRIC" id="fig|1006576.9.peg.1586"/>
<organism evidence="10 11">
    <name type="scientific">Defluviitoga tunisiensis</name>
    <dbReference type="NCBI Taxonomy" id="1006576"/>
    <lineage>
        <taxon>Bacteria</taxon>
        <taxon>Thermotogati</taxon>
        <taxon>Thermotogota</taxon>
        <taxon>Thermotogae</taxon>
        <taxon>Petrotogales</taxon>
        <taxon>Petrotogaceae</taxon>
        <taxon>Defluviitoga</taxon>
    </lineage>
</organism>
<evidence type="ECO:0000256" key="7">
    <source>
        <dbReference type="ARBA" id="ARBA00049244"/>
    </source>
</evidence>
<dbReference type="InterPro" id="IPR003593">
    <property type="entry name" value="AAA+_ATPase"/>
</dbReference>
<dbReference type="Gene3D" id="1.10.8.60">
    <property type="match status" value="1"/>
</dbReference>
<keyword evidence="11" id="KW-1185">Reference proteome</keyword>
<dbReference type="GO" id="GO:0046872">
    <property type="term" value="F:metal ion binding"/>
    <property type="evidence" value="ECO:0007669"/>
    <property type="project" value="UniProtKB-KW"/>
</dbReference>
<dbReference type="CDD" id="cd00009">
    <property type="entry name" value="AAA"/>
    <property type="match status" value="1"/>
</dbReference>
<dbReference type="GO" id="GO:0006261">
    <property type="term" value="P:DNA-templated DNA replication"/>
    <property type="evidence" value="ECO:0007669"/>
    <property type="project" value="TreeGrafter"/>
</dbReference>
<dbReference type="EC" id="2.7.7.7" evidence="8"/>